<dbReference type="Proteomes" id="UP000271098">
    <property type="component" value="Unassembled WGS sequence"/>
</dbReference>
<dbReference type="WBParaSite" id="GPUH_0002312701-mRNA-1">
    <property type="protein sequence ID" value="GPUH_0002312701-mRNA-1"/>
    <property type="gene ID" value="GPUH_0002312701"/>
</dbReference>
<protein>
    <submittedName>
        <fullName evidence="2 4">Uncharacterized protein</fullName>
    </submittedName>
</protein>
<reference evidence="4" key="1">
    <citation type="submission" date="2016-06" db="UniProtKB">
        <authorList>
            <consortium name="WormBaseParasite"/>
        </authorList>
    </citation>
    <scope>IDENTIFICATION</scope>
</reference>
<name>A0A183EQ57_9BILA</name>
<evidence type="ECO:0000313" key="3">
    <source>
        <dbReference type="Proteomes" id="UP000271098"/>
    </source>
</evidence>
<dbReference type="EMBL" id="UYRT01096794">
    <property type="protein sequence ID" value="VDN40979.1"/>
    <property type="molecule type" value="Genomic_DNA"/>
</dbReference>
<dbReference type="AlphaFoldDB" id="A0A183EQ57"/>
<evidence type="ECO:0000256" key="1">
    <source>
        <dbReference type="SAM" id="MobiDB-lite"/>
    </source>
</evidence>
<keyword evidence="3" id="KW-1185">Reference proteome</keyword>
<feature type="compositionally biased region" description="Basic and acidic residues" evidence="1">
    <location>
        <begin position="87"/>
        <end position="103"/>
    </location>
</feature>
<evidence type="ECO:0000313" key="4">
    <source>
        <dbReference type="WBParaSite" id="GPUH_0002312701-mRNA-1"/>
    </source>
</evidence>
<accession>A0A183EQ57</accession>
<gene>
    <name evidence="2" type="ORF">GPUH_LOCUS23098</name>
</gene>
<sequence length="141" mass="15630">MAAYLPTSEMDGNVLKMIKATSAAGQVYLDADEAQEANSPISASQRRAPQPLQLARLMLRDDDEAGDLRLRVAELHISPCFGGTKRKREEDDSTSQHEEEDSRGGLTMVSIPKGLMFEPGVFLIFGTTRYCGRLKKGERRK</sequence>
<feature type="region of interest" description="Disordered" evidence="1">
    <location>
        <begin position="81"/>
        <end position="107"/>
    </location>
</feature>
<reference evidence="2 3" key="2">
    <citation type="submission" date="2018-11" db="EMBL/GenBank/DDBJ databases">
        <authorList>
            <consortium name="Pathogen Informatics"/>
        </authorList>
    </citation>
    <scope>NUCLEOTIDE SEQUENCE [LARGE SCALE GENOMIC DNA]</scope>
</reference>
<proteinExistence type="predicted"/>
<evidence type="ECO:0000313" key="2">
    <source>
        <dbReference type="EMBL" id="VDN40979.1"/>
    </source>
</evidence>
<organism evidence="4">
    <name type="scientific">Gongylonema pulchrum</name>
    <dbReference type="NCBI Taxonomy" id="637853"/>
    <lineage>
        <taxon>Eukaryota</taxon>
        <taxon>Metazoa</taxon>
        <taxon>Ecdysozoa</taxon>
        <taxon>Nematoda</taxon>
        <taxon>Chromadorea</taxon>
        <taxon>Rhabditida</taxon>
        <taxon>Spirurina</taxon>
        <taxon>Spiruromorpha</taxon>
        <taxon>Spiruroidea</taxon>
        <taxon>Gongylonematidae</taxon>
        <taxon>Gongylonema</taxon>
    </lineage>
</organism>